<name>A0A060H657_XYLFS</name>
<protein>
    <submittedName>
        <fullName evidence="1">Uncharacterized protein</fullName>
    </submittedName>
</protein>
<organism evidence="1 2">
    <name type="scientific">Xylella fastidiosa subsp. sandyi Ann-1</name>
    <dbReference type="NCBI Taxonomy" id="155920"/>
    <lineage>
        <taxon>Bacteria</taxon>
        <taxon>Pseudomonadati</taxon>
        <taxon>Pseudomonadota</taxon>
        <taxon>Gammaproteobacteria</taxon>
        <taxon>Lysobacterales</taxon>
        <taxon>Lysobacteraceae</taxon>
        <taxon>Xylella</taxon>
    </lineage>
</organism>
<reference evidence="1 2" key="1">
    <citation type="submission" date="2013-08" db="EMBL/GenBank/DDBJ databases">
        <authorList>
            <person name="Stouthamer R."/>
            <person name="Nunney L."/>
        </authorList>
    </citation>
    <scope>NUCLEOTIDE SEQUENCE [LARGE SCALE GENOMIC DNA]</scope>
    <source>
        <strain evidence="2">ann-1</strain>
    </source>
</reference>
<evidence type="ECO:0000313" key="1">
    <source>
        <dbReference type="EMBL" id="AIC11063.1"/>
    </source>
</evidence>
<evidence type="ECO:0000313" key="2">
    <source>
        <dbReference type="Proteomes" id="UP000027215"/>
    </source>
</evidence>
<dbReference type="HOGENOM" id="CLU_3350551_0_0_6"/>
<dbReference type="KEGG" id="xfs:D934_03845"/>
<dbReference type="EMBL" id="CP006696">
    <property type="protein sequence ID" value="AIC11063.1"/>
    <property type="molecule type" value="Genomic_DNA"/>
</dbReference>
<accession>A0A060H657</accession>
<gene>
    <name evidence="1" type="ORF">D934_03845</name>
</gene>
<dbReference type="AlphaFoldDB" id="A0A060H657"/>
<dbReference type="PATRIC" id="fig|155920.8.peg.925"/>
<proteinExistence type="predicted"/>
<dbReference type="Proteomes" id="UP000027215">
    <property type="component" value="Chromosome"/>
</dbReference>
<sequence length="37" mass="4096">MSGDWFCMPLVIIGDDWRTAKNGTAYDSAPGWMALCD</sequence>